<evidence type="ECO:0000313" key="1">
    <source>
        <dbReference type="EMBL" id="TNN46270.1"/>
    </source>
</evidence>
<reference evidence="1 2" key="1">
    <citation type="submission" date="2019-03" db="EMBL/GenBank/DDBJ databases">
        <title>First draft genome of Liparis tanakae, snailfish: a comprehensive survey of snailfish specific genes.</title>
        <authorList>
            <person name="Kim W."/>
            <person name="Song I."/>
            <person name="Jeong J.-H."/>
            <person name="Kim D."/>
            <person name="Kim S."/>
            <person name="Ryu S."/>
            <person name="Song J.Y."/>
            <person name="Lee S.K."/>
        </authorList>
    </citation>
    <scope>NUCLEOTIDE SEQUENCE [LARGE SCALE GENOMIC DNA]</scope>
    <source>
        <tissue evidence="1">Muscle</tissue>
    </source>
</reference>
<dbReference type="AlphaFoldDB" id="A0A4Z2FZG0"/>
<protein>
    <submittedName>
        <fullName evidence="1">Uncharacterized protein</fullName>
    </submittedName>
</protein>
<keyword evidence="2" id="KW-1185">Reference proteome</keyword>
<accession>A0A4Z2FZG0</accession>
<dbReference type="EMBL" id="SRLO01000798">
    <property type="protein sequence ID" value="TNN46270.1"/>
    <property type="molecule type" value="Genomic_DNA"/>
</dbReference>
<gene>
    <name evidence="1" type="ORF">EYF80_043508</name>
</gene>
<name>A0A4Z2FZG0_9TELE</name>
<sequence length="132" mass="14350">MSEERSGTACRRRLVRETFVNVSVLRDFPSSFSLMSCKTQQSKQRTSRHVLWVLTSEGVAATMELLRGRGRGVTKGSGDLPQALPVVHQGPVHALLRPVWLQQAAQHRHVEVGGVARSLGQGGRQAGGGRCP</sequence>
<proteinExistence type="predicted"/>
<comment type="caution">
    <text evidence="1">The sequence shown here is derived from an EMBL/GenBank/DDBJ whole genome shotgun (WGS) entry which is preliminary data.</text>
</comment>
<evidence type="ECO:0000313" key="2">
    <source>
        <dbReference type="Proteomes" id="UP000314294"/>
    </source>
</evidence>
<organism evidence="1 2">
    <name type="scientific">Liparis tanakae</name>
    <name type="common">Tanaka's snailfish</name>
    <dbReference type="NCBI Taxonomy" id="230148"/>
    <lineage>
        <taxon>Eukaryota</taxon>
        <taxon>Metazoa</taxon>
        <taxon>Chordata</taxon>
        <taxon>Craniata</taxon>
        <taxon>Vertebrata</taxon>
        <taxon>Euteleostomi</taxon>
        <taxon>Actinopterygii</taxon>
        <taxon>Neopterygii</taxon>
        <taxon>Teleostei</taxon>
        <taxon>Neoteleostei</taxon>
        <taxon>Acanthomorphata</taxon>
        <taxon>Eupercaria</taxon>
        <taxon>Perciformes</taxon>
        <taxon>Cottioidei</taxon>
        <taxon>Cottales</taxon>
        <taxon>Liparidae</taxon>
        <taxon>Liparis</taxon>
    </lineage>
</organism>
<dbReference type="Proteomes" id="UP000314294">
    <property type="component" value="Unassembled WGS sequence"/>
</dbReference>